<comment type="caution">
    <text evidence="3">The sequence shown here is derived from an EMBL/GenBank/DDBJ whole genome shotgun (WGS) entry which is preliminary data.</text>
</comment>
<gene>
    <name evidence="3" type="ORF">LKMONMHP_4184</name>
</gene>
<dbReference type="Proteomes" id="UP001055156">
    <property type="component" value="Unassembled WGS sequence"/>
</dbReference>
<proteinExistence type="predicted"/>
<evidence type="ECO:0000256" key="1">
    <source>
        <dbReference type="SAM" id="MobiDB-lite"/>
    </source>
</evidence>
<name>A0ABQ4TG63_METOR</name>
<keyword evidence="2" id="KW-0732">Signal</keyword>
<feature type="signal peptide" evidence="2">
    <location>
        <begin position="1"/>
        <end position="18"/>
    </location>
</feature>
<evidence type="ECO:0000256" key="2">
    <source>
        <dbReference type="SAM" id="SignalP"/>
    </source>
</evidence>
<reference evidence="3" key="2">
    <citation type="submission" date="2021-08" db="EMBL/GenBank/DDBJ databases">
        <authorList>
            <person name="Tani A."/>
            <person name="Ola A."/>
            <person name="Ogura Y."/>
            <person name="Katsura K."/>
            <person name="Hayashi T."/>
        </authorList>
    </citation>
    <scope>NUCLEOTIDE SEQUENCE</scope>
    <source>
        <strain evidence="3">NBRC 15689</strain>
    </source>
</reference>
<keyword evidence="4" id="KW-1185">Reference proteome</keyword>
<sequence>MVALAGVLMIGFSAAGQAAPGQADRSPSKVAEASPVKPVSVGEAEEETTNCMKPRKRLWIEGEGWVVRRVTICR</sequence>
<evidence type="ECO:0000313" key="3">
    <source>
        <dbReference type="EMBL" id="GJE29304.1"/>
    </source>
</evidence>
<reference evidence="3" key="1">
    <citation type="journal article" date="2021" name="Front. Microbiol.">
        <title>Comprehensive Comparative Genomics and Phenotyping of Methylobacterium Species.</title>
        <authorList>
            <person name="Alessa O."/>
            <person name="Ogura Y."/>
            <person name="Fujitani Y."/>
            <person name="Takami H."/>
            <person name="Hayashi T."/>
            <person name="Sahin N."/>
            <person name="Tani A."/>
        </authorList>
    </citation>
    <scope>NUCLEOTIDE SEQUENCE</scope>
    <source>
        <strain evidence="3">NBRC 15689</strain>
    </source>
</reference>
<accession>A0ABQ4TG63</accession>
<organism evidence="3 4">
    <name type="scientific">Methylobacterium organophilum</name>
    <dbReference type="NCBI Taxonomy" id="410"/>
    <lineage>
        <taxon>Bacteria</taxon>
        <taxon>Pseudomonadati</taxon>
        <taxon>Pseudomonadota</taxon>
        <taxon>Alphaproteobacteria</taxon>
        <taxon>Hyphomicrobiales</taxon>
        <taxon>Methylobacteriaceae</taxon>
        <taxon>Methylobacterium</taxon>
    </lineage>
</organism>
<evidence type="ECO:0000313" key="4">
    <source>
        <dbReference type="Proteomes" id="UP001055156"/>
    </source>
</evidence>
<protein>
    <submittedName>
        <fullName evidence="3">Uncharacterized protein</fullName>
    </submittedName>
</protein>
<feature type="chain" id="PRO_5046067099" evidence="2">
    <location>
        <begin position="19"/>
        <end position="74"/>
    </location>
</feature>
<dbReference type="EMBL" id="BPQV01000015">
    <property type="protein sequence ID" value="GJE29304.1"/>
    <property type="molecule type" value="Genomic_DNA"/>
</dbReference>
<feature type="region of interest" description="Disordered" evidence="1">
    <location>
        <begin position="16"/>
        <end position="48"/>
    </location>
</feature>